<evidence type="ECO:0000256" key="9">
    <source>
        <dbReference type="ARBA" id="ARBA00022989"/>
    </source>
</evidence>
<dbReference type="Proteomes" id="UP000512167">
    <property type="component" value="Chromosome"/>
</dbReference>
<dbReference type="InterPro" id="IPR011642">
    <property type="entry name" value="Gate_dom"/>
</dbReference>
<dbReference type="NCBIfam" id="TIGR00231">
    <property type="entry name" value="small_GTP"/>
    <property type="match status" value="1"/>
</dbReference>
<dbReference type="NCBIfam" id="TIGR00437">
    <property type="entry name" value="feoB"/>
    <property type="match status" value="1"/>
</dbReference>
<evidence type="ECO:0000256" key="16">
    <source>
        <dbReference type="PIRSR" id="PIRSR603373-2"/>
    </source>
</evidence>
<feature type="transmembrane region" description="Helical" evidence="17">
    <location>
        <begin position="609"/>
        <end position="628"/>
    </location>
</feature>
<evidence type="ECO:0000256" key="1">
    <source>
        <dbReference type="ARBA" id="ARBA00003926"/>
    </source>
</evidence>
<dbReference type="AlphaFoldDB" id="A0A7L6N844"/>
<keyword evidence="12 15" id="KW-0342">GTP-binding</keyword>
<dbReference type="Gene3D" id="3.40.50.300">
    <property type="entry name" value="P-loop containing nucleotide triphosphate hydrolases"/>
    <property type="match status" value="1"/>
</dbReference>
<organism evidence="19 20">
    <name type="scientific">Hujiaoplasma nucleasis</name>
    <dbReference type="NCBI Taxonomy" id="2725268"/>
    <lineage>
        <taxon>Bacteria</taxon>
        <taxon>Bacillati</taxon>
        <taxon>Mycoplasmatota</taxon>
        <taxon>Mollicutes</taxon>
        <taxon>Candidatus Izemoplasmatales</taxon>
        <taxon>Hujiaoplasmataceae</taxon>
        <taxon>Hujiaoplasma</taxon>
    </lineage>
</organism>
<dbReference type="PANTHER" id="PTHR43185">
    <property type="entry name" value="FERROUS IRON TRANSPORT PROTEIN B"/>
    <property type="match status" value="1"/>
</dbReference>
<dbReference type="EMBL" id="CP051151">
    <property type="protein sequence ID" value="QLY40714.1"/>
    <property type="molecule type" value="Genomic_DNA"/>
</dbReference>
<dbReference type="GO" id="GO:0005525">
    <property type="term" value="F:GTP binding"/>
    <property type="evidence" value="ECO:0007669"/>
    <property type="project" value="UniProtKB-KW"/>
</dbReference>
<accession>A0A7L6N844</accession>
<feature type="binding site" evidence="15">
    <location>
        <begin position="53"/>
        <end position="56"/>
    </location>
    <ligand>
        <name>GTP</name>
        <dbReference type="ChEBI" id="CHEBI:37565"/>
        <label>1</label>
    </ligand>
</feature>
<evidence type="ECO:0000256" key="7">
    <source>
        <dbReference type="ARBA" id="ARBA00022692"/>
    </source>
</evidence>
<dbReference type="PRINTS" id="PR00326">
    <property type="entry name" value="GTP1OBG"/>
</dbReference>
<dbReference type="RefSeq" id="WP_312031562.1">
    <property type="nucleotide sequence ID" value="NZ_CP051151.1"/>
</dbReference>
<dbReference type="Gene3D" id="1.10.287.1770">
    <property type="match status" value="1"/>
</dbReference>
<evidence type="ECO:0000256" key="11">
    <source>
        <dbReference type="ARBA" id="ARBA00023065"/>
    </source>
</evidence>
<feature type="domain" description="FeoB-type G" evidence="18">
    <location>
        <begin position="1"/>
        <end position="162"/>
    </location>
</feature>
<feature type="binding site" evidence="16">
    <location>
        <position position="18"/>
    </location>
    <ligand>
        <name>Mg(2+)</name>
        <dbReference type="ChEBI" id="CHEBI:18420"/>
        <label>2</label>
    </ligand>
</feature>
<keyword evidence="7 17" id="KW-0812">Transmembrane</keyword>
<evidence type="ECO:0000256" key="15">
    <source>
        <dbReference type="PIRSR" id="PIRSR603373-1"/>
    </source>
</evidence>
<feature type="transmembrane region" description="Helical" evidence="17">
    <location>
        <begin position="668"/>
        <end position="687"/>
    </location>
</feature>
<proteinExistence type="inferred from homology"/>
<keyword evidence="6" id="KW-0997">Cell inner membrane</keyword>
<evidence type="ECO:0000256" key="6">
    <source>
        <dbReference type="ARBA" id="ARBA00022519"/>
    </source>
</evidence>
<evidence type="ECO:0000259" key="18">
    <source>
        <dbReference type="PROSITE" id="PS51711"/>
    </source>
</evidence>
<feature type="transmembrane region" description="Helical" evidence="17">
    <location>
        <begin position="640"/>
        <end position="662"/>
    </location>
</feature>
<dbReference type="Pfam" id="PF02421">
    <property type="entry name" value="FeoB_N"/>
    <property type="match status" value="1"/>
</dbReference>
<evidence type="ECO:0000256" key="12">
    <source>
        <dbReference type="ARBA" id="ARBA00023134"/>
    </source>
</evidence>
<keyword evidence="9 17" id="KW-1133">Transmembrane helix</keyword>
<dbReference type="GO" id="GO:0015093">
    <property type="term" value="F:ferrous iron transmembrane transporter activity"/>
    <property type="evidence" value="ECO:0007669"/>
    <property type="project" value="UniProtKB-UniRule"/>
</dbReference>
<keyword evidence="16" id="KW-0460">Magnesium</keyword>
<feature type="transmembrane region" description="Helical" evidence="17">
    <location>
        <begin position="501"/>
        <end position="524"/>
    </location>
</feature>
<feature type="transmembrane region" description="Helical" evidence="17">
    <location>
        <begin position="416"/>
        <end position="437"/>
    </location>
</feature>
<evidence type="ECO:0000313" key="20">
    <source>
        <dbReference type="Proteomes" id="UP000512167"/>
    </source>
</evidence>
<dbReference type="InterPro" id="IPR050860">
    <property type="entry name" value="FeoB_GTPase"/>
</dbReference>
<dbReference type="GO" id="GO:0005886">
    <property type="term" value="C:plasma membrane"/>
    <property type="evidence" value="ECO:0007669"/>
    <property type="project" value="UniProtKB-SubCell"/>
</dbReference>
<dbReference type="KEGG" id="tbk:HF295_07570"/>
<sequence>MNIALIGNPNAGKTTLFNQLTGSNQSVGNWPGVTVEKKSGKLKSDKIEANIIDLPGIYSLSTISLEEEIASSYVMDRKMDLIINIVDASNLERNLFLTYQLLDSNIPMVVALNGMDIIQRNEEHIDYQSLSKALDLPVIPISASKKIGIDDLIKAIEVFDFSKERKLIQYNEMVESYIKVFDNYIKDRFLSIRFFEDGLVALDHAKVSEKDQPILIELYNKSKEELELDIDMVLPDARYQQIINLIHQIYKKNDLIKETTTDKIDKILTHKYMGLPIFIGIMFSVFFLAFGPLGTWITDQFVWLIDEFFALIIRLVDNLGMSPYVSSLITRGIFGGLAAVVGFLPQLMILFFALAILEDSGYMSRAAFIMDRALRKFGLSGKSFIPMLIGFGCSVPAITATRTLDKDEDRKITSMIIPFVSCGAKAPIYGVFAGALFARGSYIVVFSMYLLGLLVAILSAILFKKLFFKSASANYIMELPQYRKPTIRNTWLHTWDRSKDFLIKAGTILLAAFIIIWFLSYFGLVDGKLQLLTDDQIGQSFLGYIGKALLPLFTPIGFNDWPQTVAILSGFVAKESVVGTLGILYGSTGDVVENGSALYPAIRANFTAIQAYSFMAFSLLAIPCIAAVSALKRELKSTKWFIFTLVYEMLVAYLVALLIFQIGSLPSGTIFTILFTSTIVIFVLLMVRKFIRQKGSACGSCDGCSSSSACGLPQFKEFKENIDKEKSKDEN</sequence>
<keyword evidence="8 15" id="KW-0547">Nucleotide-binding</keyword>
<evidence type="ECO:0000256" key="17">
    <source>
        <dbReference type="RuleBase" id="RU362098"/>
    </source>
</evidence>
<keyword evidence="5 17" id="KW-0410">Iron transport</keyword>
<keyword evidence="11" id="KW-0406">Ion transport</keyword>
<dbReference type="InterPro" id="IPR027417">
    <property type="entry name" value="P-loop_NTPase"/>
</dbReference>
<dbReference type="PROSITE" id="PS51711">
    <property type="entry name" value="G_FEOB"/>
    <property type="match status" value="1"/>
</dbReference>
<evidence type="ECO:0000256" key="3">
    <source>
        <dbReference type="ARBA" id="ARBA00022448"/>
    </source>
</evidence>
<evidence type="ECO:0000256" key="13">
    <source>
        <dbReference type="ARBA" id="ARBA00023136"/>
    </source>
</evidence>
<keyword evidence="10 17" id="KW-0408">Iron</keyword>
<feature type="binding site" evidence="15">
    <location>
        <begin position="32"/>
        <end position="36"/>
    </location>
    <ligand>
        <name>GTP</name>
        <dbReference type="ChEBI" id="CHEBI:37565"/>
        <label>1</label>
    </ligand>
</feature>
<protein>
    <recommendedName>
        <fullName evidence="14 17">Ferrous iron transport protein B</fullName>
    </recommendedName>
</protein>
<feature type="transmembrane region" description="Helical" evidence="17">
    <location>
        <begin position="384"/>
        <end position="404"/>
    </location>
</feature>
<dbReference type="InterPro" id="IPR003373">
    <property type="entry name" value="Fe2_transport_prot-B"/>
</dbReference>
<feature type="transmembrane region" description="Helical" evidence="17">
    <location>
        <begin position="272"/>
        <end position="294"/>
    </location>
</feature>
<feature type="binding site" evidence="16">
    <location>
        <position position="21"/>
    </location>
    <ligand>
        <name>Mg(2+)</name>
        <dbReference type="ChEBI" id="CHEBI:18420"/>
        <label>2</label>
    </ligand>
</feature>
<feature type="binding site" evidence="15">
    <location>
        <begin position="113"/>
        <end position="116"/>
    </location>
    <ligand>
        <name>GTP</name>
        <dbReference type="ChEBI" id="CHEBI:37565"/>
        <label>1</label>
    </ligand>
</feature>
<evidence type="ECO:0000256" key="2">
    <source>
        <dbReference type="ARBA" id="ARBA00004429"/>
    </source>
</evidence>
<keyword evidence="20" id="KW-1185">Reference proteome</keyword>
<evidence type="ECO:0000256" key="8">
    <source>
        <dbReference type="ARBA" id="ARBA00022741"/>
    </source>
</evidence>
<feature type="binding site" evidence="15">
    <location>
        <begin position="7"/>
        <end position="14"/>
    </location>
    <ligand>
        <name>GTP</name>
        <dbReference type="ChEBI" id="CHEBI:37565"/>
        <label>1</label>
    </ligand>
</feature>
<dbReference type="InterPro" id="IPR006073">
    <property type="entry name" value="GTP-bd"/>
</dbReference>
<name>A0A7L6N844_9MOLU</name>
<dbReference type="InterPro" id="IPR030389">
    <property type="entry name" value="G_FEOB_dom"/>
</dbReference>
<keyword evidence="4" id="KW-1003">Cell membrane</keyword>
<evidence type="ECO:0000256" key="14">
    <source>
        <dbReference type="NCBIfam" id="TIGR00437"/>
    </source>
</evidence>
<dbReference type="InterPro" id="IPR011640">
    <property type="entry name" value="Fe2_transport_prot_B_C"/>
</dbReference>
<gene>
    <name evidence="19" type="primary">feoB</name>
    <name evidence="19" type="ORF">HF295_07570</name>
</gene>
<dbReference type="InterPro" id="IPR005225">
    <property type="entry name" value="Small_GTP-bd"/>
</dbReference>
<dbReference type="FunFam" id="3.40.50.300:FF:000426">
    <property type="entry name" value="Ferrous iron transport protein B"/>
    <property type="match status" value="1"/>
</dbReference>
<dbReference type="PANTHER" id="PTHR43185:SF1">
    <property type="entry name" value="FE(2+) TRANSPORTER FEOB"/>
    <property type="match status" value="1"/>
</dbReference>
<evidence type="ECO:0000256" key="4">
    <source>
        <dbReference type="ARBA" id="ARBA00022475"/>
    </source>
</evidence>
<evidence type="ECO:0000256" key="5">
    <source>
        <dbReference type="ARBA" id="ARBA00022496"/>
    </source>
</evidence>
<keyword evidence="13 17" id="KW-0472">Membrane</keyword>
<dbReference type="GO" id="GO:0046872">
    <property type="term" value="F:metal ion binding"/>
    <property type="evidence" value="ECO:0007669"/>
    <property type="project" value="UniProtKB-KW"/>
</dbReference>
<comment type="subcellular location">
    <subcellularLocation>
        <location evidence="2 17">Cell inner membrane</location>
        <topology evidence="2 17">Multi-pass membrane protein</topology>
    </subcellularLocation>
</comment>
<evidence type="ECO:0000313" key="19">
    <source>
        <dbReference type="EMBL" id="QLY40714.1"/>
    </source>
</evidence>
<dbReference type="CDD" id="cd01879">
    <property type="entry name" value="FeoB"/>
    <property type="match status" value="1"/>
</dbReference>
<comment type="function">
    <text evidence="1 17">Probable transporter of a GTP-driven Fe(2+) uptake system.</text>
</comment>
<reference evidence="19 20" key="1">
    <citation type="submission" date="2020-04" db="EMBL/GenBank/DDBJ databases">
        <authorList>
            <person name="Zheng R.K."/>
            <person name="Sun C.M."/>
        </authorList>
    </citation>
    <scope>NUCLEOTIDE SEQUENCE [LARGE SCALE GENOMIC DNA]</scope>
    <source>
        <strain evidence="20">zrk29</strain>
    </source>
</reference>
<keyword evidence="3 17" id="KW-0813">Transport</keyword>
<evidence type="ECO:0000256" key="10">
    <source>
        <dbReference type="ARBA" id="ARBA00023004"/>
    </source>
</evidence>
<dbReference type="Pfam" id="PF07664">
    <property type="entry name" value="FeoB_C"/>
    <property type="match status" value="1"/>
</dbReference>
<comment type="similarity">
    <text evidence="17">Belongs to the TRAFAC class TrmE-Era-EngA-EngB-Septin-like GTPase superfamily. FeoB GTPase (TC 9.A.8) family.</text>
</comment>
<feature type="binding site" evidence="16">
    <location>
        <position position="22"/>
    </location>
    <ligand>
        <name>Mg(2+)</name>
        <dbReference type="ChEBI" id="CHEBI:18420"/>
        <label>1</label>
    </ligand>
</feature>
<keyword evidence="16" id="KW-0479">Metal-binding</keyword>
<feature type="transmembrane region" description="Helical" evidence="17">
    <location>
        <begin position="328"/>
        <end position="357"/>
    </location>
</feature>
<feature type="transmembrane region" description="Helical" evidence="17">
    <location>
        <begin position="443"/>
        <end position="463"/>
    </location>
</feature>
<dbReference type="Pfam" id="PF07670">
    <property type="entry name" value="Gate"/>
    <property type="match status" value="2"/>
</dbReference>
<dbReference type="SUPFAM" id="SSF52540">
    <property type="entry name" value="P-loop containing nucleoside triphosphate hydrolases"/>
    <property type="match status" value="1"/>
</dbReference>